<accession>A0A0F9E627</accession>
<comment type="caution">
    <text evidence="2">The sequence shown here is derived from an EMBL/GenBank/DDBJ whole genome shotgun (WGS) entry which is preliminary data.</text>
</comment>
<feature type="compositionally biased region" description="Basic and acidic residues" evidence="1">
    <location>
        <begin position="62"/>
        <end position="74"/>
    </location>
</feature>
<protein>
    <submittedName>
        <fullName evidence="2">Uncharacterized protein</fullName>
    </submittedName>
</protein>
<evidence type="ECO:0000256" key="1">
    <source>
        <dbReference type="SAM" id="MobiDB-lite"/>
    </source>
</evidence>
<feature type="region of interest" description="Disordered" evidence="1">
    <location>
        <begin position="25"/>
        <end position="74"/>
    </location>
</feature>
<reference evidence="2" key="1">
    <citation type="journal article" date="2015" name="Nature">
        <title>Complex archaea that bridge the gap between prokaryotes and eukaryotes.</title>
        <authorList>
            <person name="Spang A."/>
            <person name="Saw J.H."/>
            <person name="Jorgensen S.L."/>
            <person name="Zaremba-Niedzwiedzka K."/>
            <person name="Martijn J."/>
            <person name="Lind A.E."/>
            <person name="van Eijk R."/>
            <person name="Schleper C."/>
            <person name="Guy L."/>
            <person name="Ettema T.J."/>
        </authorList>
    </citation>
    <scope>NUCLEOTIDE SEQUENCE</scope>
</reference>
<organism evidence="2">
    <name type="scientific">marine sediment metagenome</name>
    <dbReference type="NCBI Taxonomy" id="412755"/>
    <lineage>
        <taxon>unclassified sequences</taxon>
        <taxon>metagenomes</taxon>
        <taxon>ecological metagenomes</taxon>
    </lineage>
</organism>
<dbReference type="AlphaFoldDB" id="A0A0F9E627"/>
<proteinExistence type="predicted"/>
<name>A0A0F9E627_9ZZZZ</name>
<sequence length="74" mass="8056">MNSKGIALTIVAAIFSTTSLLAQESSHCGHRKMDQTQGTEEQMNHEGHGMAADCSGLPGPGERQDDHLQHRDRQ</sequence>
<gene>
    <name evidence="2" type="ORF">LCGC14_2114970</name>
</gene>
<evidence type="ECO:0000313" key="2">
    <source>
        <dbReference type="EMBL" id="KKL69439.1"/>
    </source>
</evidence>
<dbReference type="EMBL" id="LAZR01026208">
    <property type="protein sequence ID" value="KKL69439.1"/>
    <property type="molecule type" value="Genomic_DNA"/>
</dbReference>